<dbReference type="Proteomes" id="UP000007431">
    <property type="component" value="Unassembled WGS sequence"/>
</dbReference>
<dbReference type="eggNOG" id="ENOG502SJJG">
    <property type="taxonomic scope" value="Eukaryota"/>
</dbReference>
<accession>D8PW95</accession>
<evidence type="ECO:0000313" key="3">
    <source>
        <dbReference type="Proteomes" id="UP000007431"/>
    </source>
</evidence>
<organism evidence="3">
    <name type="scientific">Schizophyllum commune (strain H4-8 / FGSC 9210)</name>
    <name type="common">Split gill fungus</name>
    <dbReference type="NCBI Taxonomy" id="578458"/>
    <lineage>
        <taxon>Eukaryota</taxon>
        <taxon>Fungi</taxon>
        <taxon>Dikarya</taxon>
        <taxon>Basidiomycota</taxon>
        <taxon>Agaricomycotina</taxon>
        <taxon>Agaricomycetes</taxon>
        <taxon>Agaricomycetidae</taxon>
        <taxon>Agaricales</taxon>
        <taxon>Schizophyllaceae</taxon>
        <taxon>Schizophyllum</taxon>
    </lineage>
</organism>
<dbReference type="VEuPathDB" id="FungiDB:SCHCODRAFT_02562034"/>
<name>D8PW95_SCHCM</name>
<feature type="non-terminal residue" evidence="2">
    <location>
        <position position="1"/>
    </location>
</feature>
<reference evidence="2 3" key="1">
    <citation type="journal article" date="2010" name="Nat. Biotechnol.">
        <title>Genome sequence of the model mushroom Schizophyllum commune.</title>
        <authorList>
            <person name="Ohm R.A."/>
            <person name="de Jong J.F."/>
            <person name="Lugones L.G."/>
            <person name="Aerts A."/>
            <person name="Kothe E."/>
            <person name="Stajich J.E."/>
            <person name="de Vries R.P."/>
            <person name="Record E."/>
            <person name="Levasseur A."/>
            <person name="Baker S.E."/>
            <person name="Bartholomew K.A."/>
            <person name="Coutinho P.M."/>
            <person name="Erdmann S."/>
            <person name="Fowler T.J."/>
            <person name="Gathman A.C."/>
            <person name="Lombard V."/>
            <person name="Henrissat B."/>
            <person name="Knabe N."/>
            <person name="Kuees U."/>
            <person name="Lilly W.W."/>
            <person name="Lindquist E."/>
            <person name="Lucas S."/>
            <person name="Magnuson J.K."/>
            <person name="Piumi F."/>
            <person name="Raudaskoski M."/>
            <person name="Salamov A."/>
            <person name="Schmutz J."/>
            <person name="Schwarze F.W.M.R."/>
            <person name="vanKuyk P.A."/>
            <person name="Horton J.S."/>
            <person name="Grigoriev I.V."/>
            <person name="Woesten H.A.B."/>
        </authorList>
    </citation>
    <scope>NUCLEOTIDE SEQUENCE [LARGE SCALE GENOMIC DNA]</scope>
    <source>
        <strain evidence="3">H4-8 / FGSC 9210</strain>
    </source>
</reference>
<dbReference type="HOGENOM" id="CLU_017400_0_0_1"/>
<dbReference type="AlphaFoldDB" id="D8PW95"/>
<sequence>VNEILESVPPEARQHFIEKYLLSMLDRAPKEQSKKVLSSATRMKTRYAGMPTLDLKGKRREMANVLAELTRDSKRAFVRERSNRDELLEEAVDTIVGWLSDIWRAVYEFKAGFAHAHACLLWCAEMVSEILDTPVASGCKCAVLNLPITIPIKRSNGKTVKVFNVMGLLSVDNAILWVWRELFVSMFAVSKKQAQKMVPEMLAEIEEKMGWTALERILLGGQTRALTARSTDIDDIGFGSDLFAESCLDDEKYEESECRCALHAPHWSDKVDQQRFALREAVETYYMQKFRVAPSDELFHAIIALSDDPDNTEDDLLLILDEVAGSSPDTLVAALNIYSDIDDPDNIVDLLDDYGFLLRTRDFPHLQGAVTALTRHPSHVPRALKIIEDELTDTMNAVRAAVLSTFIRADDRVQREELTAILKLRTGSQTRKDRVERWVSGVTGPSGTPHPVALAALLMGLPFGPGPDEATNLDTMDFVELDPTEDEELRPRLKERFDGWQTLASSTKGGQTLLLRLYTKIVDIMPFFRATDVVDEMINHIMDRPSKAHVCDALEQLSTFCKMQRKRINLRQEKRKKADAAKATSAFATGPPTRAGGPSSQPTPSPGPSLHPGDLFAQGMISSPHTSRSSSTTAGPSSLAGGRST</sequence>
<evidence type="ECO:0000313" key="2">
    <source>
        <dbReference type="EMBL" id="EFJ00997.1"/>
    </source>
</evidence>
<feature type="compositionally biased region" description="Basic and acidic residues" evidence="1">
    <location>
        <begin position="571"/>
        <end position="580"/>
    </location>
</feature>
<evidence type="ECO:0000256" key="1">
    <source>
        <dbReference type="SAM" id="MobiDB-lite"/>
    </source>
</evidence>
<gene>
    <name evidence="2" type="ORF">SCHCODRAFT_33990</name>
</gene>
<dbReference type="EMBL" id="GL377303">
    <property type="protein sequence ID" value="EFJ00997.1"/>
    <property type="molecule type" value="Genomic_DNA"/>
</dbReference>
<dbReference type="OMA" id="FIWRDLF"/>
<protein>
    <submittedName>
        <fullName evidence="2">Uncharacterized protein</fullName>
    </submittedName>
</protein>
<feature type="compositionally biased region" description="Low complexity" evidence="1">
    <location>
        <begin position="622"/>
        <end position="645"/>
    </location>
</feature>
<keyword evidence="3" id="KW-1185">Reference proteome</keyword>
<feature type="region of interest" description="Disordered" evidence="1">
    <location>
        <begin position="571"/>
        <end position="645"/>
    </location>
</feature>
<proteinExistence type="predicted"/>
<dbReference type="InParanoid" id="D8PW95"/>
<feature type="non-terminal residue" evidence="2">
    <location>
        <position position="645"/>
    </location>
</feature>